<evidence type="ECO:0000256" key="1">
    <source>
        <dbReference type="SAM" id="MobiDB-lite"/>
    </source>
</evidence>
<dbReference type="PANTHER" id="PTHR13336">
    <property type="entry name" value="OVARIAN CARCINOMA IMMUNOREACTIVE ANTIGEN"/>
    <property type="match status" value="1"/>
</dbReference>
<gene>
    <name evidence="4" type="primary">OCIAD2</name>
</gene>
<dbReference type="GO" id="GO:0005743">
    <property type="term" value="C:mitochondrial inner membrane"/>
    <property type="evidence" value="ECO:0007669"/>
    <property type="project" value="TreeGrafter"/>
</dbReference>
<dbReference type="RefSeq" id="XP_033801637.1">
    <property type="nucleotide sequence ID" value="XM_033945746.1"/>
</dbReference>
<dbReference type="InterPro" id="IPR009764">
    <property type="entry name" value="OCIA_dom"/>
</dbReference>
<dbReference type="CTD" id="132299"/>
<dbReference type="GeneID" id="117360993"/>
<dbReference type="PANTHER" id="PTHR13336:SF2">
    <property type="entry name" value="OCIA DOMAIN-CONTAINING PROTEIN 2"/>
    <property type="match status" value="1"/>
</dbReference>
<dbReference type="AlphaFoldDB" id="A0A6P8QTQ7"/>
<dbReference type="Proteomes" id="UP000515159">
    <property type="component" value="Chromosome 1"/>
</dbReference>
<feature type="domain" description="OCIA" evidence="2">
    <location>
        <begin position="32"/>
        <end position="80"/>
    </location>
</feature>
<reference evidence="4" key="1">
    <citation type="submission" date="2025-08" db="UniProtKB">
        <authorList>
            <consortium name="RefSeq"/>
        </authorList>
    </citation>
    <scope>IDENTIFICATION</scope>
</reference>
<evidence type="ECO:0000313" key="3">
    <source>
        <dbReference type="Proteomes" id="UP000515159"/>
    </source>
</evidence>
<dbReference type="Pfam" id="PF07051">
    <property type="entry name" value="OCIA"/>
    <property type="match status" value="1"/>
</dbReference>
<feature type="region of interest" description="Disordered" evidence="1">
    <location>
        <begin position="1"/>
        <end position="20"/>
    </location>
</feature>
<dbReference type="InterPro" id="IPR040187">
    <property type="entry name" value="OCAD1/2"/>
</dbReference>
<keyword evidence="3" id="KW-1185">Reference proteome</keyword>
<protein>
    <submittedName>
        <fullName evidence="4">OCIA domain-containing protein 2 isoform X2</fullName>
    </submittedName>
</protein>
<sequence>MASPPTQAPVVQPEAGKKQGWRHCPISNAHIDREDVAKIIQECKEESFWQRALPLSIGSMIATQGLVYKGNTNIFSSWGNLMQLYTYLCPEPKALVICHLTQDLDHCQKLLLLEFLVLSLARFHIWEYARRSSTR</sequence>
<proteinExistence type="predicted"/>
<evidence type="ECO:0000313" key="4">
    <source>
        <dbReference type="RefSeq" id="XP_033801637.1"/>
    </source>
</evidence>
<accession>A0A6P8QTQ7</accession>
<organism evidence="3 4">
    <name type="scientific">Geotrypetes seraphini</name>
    <name type="common">Gaboon caecilian</name>
    <name type="synonym">Caecilia seraphini</name>
    <dbReference type="NCBI Taxonomy" id="260995"/>
    <lineage>
        <taxon>Eukaryota</taxon>
        <taxon>Metazoa</taxon>
        <taxon>Chordata</taxon>
        <taxon>Craniata</taxon>
        <taxon>Vertebrata</taxon>
        <taxon>Euteleostomi</taxon>
        <taxon>Amphibia</taxon>
        <taxon>Gymnophiona</taxon>
        <taxon>Geotrypetes</taxon>
    </lineage>
</organism>
<name>A0A6P8QTQ7_GEOSA</name>
<evidence type="ECO:0000259" key="2">
    <source>
        <dbReference type="Pfam" id="PF07051"/>
    </source>
</evidence>